<organism evidence="2">
    <name type="scientific">Chaetomium thermophilum (strain DSM 1495 / CBS 144.50 / IMI 039719)</name>
    <name type="common">Thermochaetoides thermophila</name>
    <dbReference type="NCBI Taxonomy" id="759272"/>
    <lineage>
        <taxon>Eukaryota</taxon>
        <taxon>Fungi</taxon>
        <taxon>Dikarya</taxon>
        <taxon>Ascomycota</taxon>
        <taxon>Pezizomycotina</taxon>
        <taxon>Sordariomycetes</taxon>
        <taxon>Sordariomycetidae</taxon>
        <taxon>Sordariales</taxon>
        <taxon>Chaetomiaceae</taxon>
        <taxon>Thermochaetoides</taxon>
    </lineage>
</organism>
<evidence type="ECO:0000313" key="2">
    <source>
        <dbReference type="Proteomes" id="UP000008066"/>
    </source>
</evidence>
<dbReference type="KEGG" id="cthr:CTHT_0074410"/>
<sequence>MNTELAVTQHEPEPECRLSSSETATILAWRSGSEPGEPLPDQCFLRWQSVGFKDVKLKLLRTPNTPPFTFTTERASWIVQPAVNLAMDILACPRGRKVLTMMVQELPEEIKDPVVYQIGPKAIVQQFLLRLRENFAKAIETALFAWDQAGAQSENGGATPLGVHDVRRVIFFIGVSLATQLVDTLLGLLAGKYGTEKSCLPNWQGIFQDRLYGGRLRRLFNPIHSRRAQQPGFLCIETQDKREAIRPDVIDHFVMREWYLKKIVYFDPWVLDLEFWLLCI</sequence>
<accession>G0SI41</accession>
<dbReference type="GeneID" id="18261479"/>
<dbReference type="AlphaFoldDB" id="G0SI41"/>
<gene>
    <name evidence="1" type="ORF">CTHT_0074410</name>
</gene>
<dbReference type="EMBL" id="GL988048">
    <property type="protein sequence ID" value="EGS17111.1"/>
    <property type="molecule type" value="Genomic_DNA"/>
</dbReference>
<evidence type="ECO:0000313" key="1">
    <source>
        <dbReference type="EMBL" id="EGS17111.1"/>
    </source>
</evidence>
<keyword evidence="2" id="KW-1185">Reference proteome</keyword>
<protein>
    <submittedName>
        <fullName evidence="1">Uncharacterized protein</fullName>
    </submittedName>
</protein>
<name>G0SI41_CHATD</name>
<reference evidence="1 2" key="1">
    <citation type="journal article" date="2011" name="Cell">
        <title>Insight into structure and assembly of the nuclear pore complex by utilizing the genome of a eukaryotic thermophile.</title>
        <authorList>
            <person name="Amlacher S."/>
            <person name="Sarges P."/>
            <person name="Flemming D."/>
            <person name="van Noort V."/>
            <person name="Kunze R."/>
            <person name="Devos D.P."/>
            <person name="Arumugam M."/>
            <person name="Bork P."/>
            <person name="Hurt E."/>
        </authorList>
    </citation>
    <scope>NUCLEOTIDE SEQUENCE [LARGE SCALE GENOMIC DNA]</scope>
    <source>
        <strain evidence="2">DSM 1495 / CBS 144.50 / IMI 039719</strain>
    </source>
</reference>
<proteinExistence type="predicted"/>
<dbReference type="HOGENOM" id="CLU_993979_0_0_1"/>
<dbReference type="Proteomes" id="UP000008066">
    <property type="component" value="Unassembled WGS sequence"/>
</dbReference>
<dbReference type="RefSeq" id="XP_006697693.1">
    <property type="nucleotide sequence ID" value="XM_006697630.1"/>
</dbReference>